<feature type="transmembrane region" description="Helical" evidence="8">
    <location>
        <begin position="6"/>
        <end position="26"/>
    </location>
</feature>
<dbReference type="Proteomes" id="UP001500841">
    <property type="component" value="Unassembled WGS sequence"/>
</dbReference>
<dbReference type="PANTHER" id="PTHR13285">
    <property type="entry name" value="ACYLTRANSFERASE"/>
    <property type="match status" value="1"/>
</dbReference>
<evidence type="ECO:0000256" key="8">
    <source>
        <dbReference type="SAM" id="Phobius"/>
    </source>
</evidence>
<name>A0ABP7WNK1_9SPHI</name>
<feature type="transmembrane region" description="Helical" evidence="8">
    <location>
        <begin position="424"/>
        <end position="445"/>
    </location>
</feature>
<comment type="similarity">
    <text evidence="2 7">Belongs to the membrane-bound acyltransferase family.</text>
</comment>
<keyword evidence="7" id="KW-0808">Transferase</keyword>
<reference evidence="10" key="1">
    <citation type="journal article" date="2019" name="Int. J. Syst. Evol. Microbiol.">
        <title>The Global Catalogue of Microorganisms (GCM) 10K type strain sequencing project: providing services to taxonomists for standard genome sequencing and annotation.</title>
        <authorList>
            <consortium name="The Broad Institute Genomics Platform"/>
            <consortium name="The Broad Institute Genome Sequencing Center for Infectious Disease"/>
            <person name="Wu L."/>
            <person name="Ma J."/>
        </authorList>
    </citation>
    <scope>NUCLEOTIDE SEQUENCE [LARGE SCALE GENOMIC DNA]</scope>
    <source>
        <strain evidence="10">JCM 17085</strain>
    </source>
</reference>
<evidence type="ECO:0000256" key="3">
    <source>
        <dbReference type="ARBA" id="ARBA00022475"/>
    </source>
</evidence>
<dbReference type="PANTHER" id="PTHR13285:SF18">
    <property type="entry name" value="PROTEIN-CYSTEINE N-PALMITOYLTRANSFERASE RASP"/>
    <property type="match status" value="1"/>
</dbReference>
<dbReference type="PIRSF" id="PIRSF500217">
    <property type="entry name" value="AlgI"/>
    <property type="match status" value="1"/>
</dbReference>
<evidence type="ECO:0000256" key="2">
    <source>
        <dbReference type="ARBA" id="ARBA00010323"/>
    </source>
</evidence>
<protein>
    <submittedName>
        <fullName evidence="9">MBOAT family protein</fullName>
    </submittedName>
</protein>
<dbReference type="InterPro" id="IPR051085">
    <property type="entry name" value="MB_O-acyltransferase"/>
</dbReference>
<evidence type="ECO:0000313" key="9">
    <source>
        <dbReference type="EMBL" id="GAA4092470.1"/>
    </source>
</evidence>
<keyword evidence="4 8" id="KW-0812">Transmembrane</keyword>
<dbReference type="InterPro" id="IPR024194">
    <property type="entry name" value="Ac/AlaTfrase_AlgI/DltB"/>
</dbReference>
<gene>
    <name evidence="9" type="ORF">GCM10022392_13420</name>
</gene>
<sequence>MSFVPVYILILFFTIVIDYFAGIYIGQSQGRRRKWLLAASLVANIGVLAIFKYYNFVNENITIVMSNWGIKNPVPYLAILLPIGLSFHTFQAMSYTVEVYRGNYKPERNFGIYALYVMFYPQLVAGPIERPQNILHQFYEKHDFDYQRIADGLKLMAWGLFKKIAIADRLADIVNVAYDEPHKYHGLNFVIATIFFAFQIFCDFSGYTDIALGAAKVMGFKLVKNFNRPYHSKSISEFWSRWHISLSTWFRDYLYITLGGNRVSASRWYFNLFVVFLISGLWHGANWTYIIWGVLNGFYLIFAIISQKLRDRVARASGITRFPKLYSWIQFPTTFVLICISWVFFRAHTIADAIHILKSMFTDTCADVMSIIHTHHLQSLAPPVNKMIPAILVIAILETVHLLQKRRSILEYVNSKPKYIRWGIYYAFILLLLTFGTASHKQFIYFQF</sequence>
<keyword evidence="3 7" id="KW-1003">Cell membrane</keyword>
<comment type="subcellular location">
    <subcellularLocation>
        <location evidence="1">Cell membrane</location>
        <topology evidence="1">Multi-pass membrane protein</topology>
    </subcellularLocation>
</comment>
<feature type="transmembrane region" description="Helical" evidence="8">
    <location>
        <begin position="325"/>
        <end position="345"/>
    </location>
</feature>
<dbReference type="Pfam" id="PF03062">
    <property type="entry name" value="MBOAT"/>
    <property type="match status" value="1"/>
</dbReference>
<comment type="caution">
    <text evidence="9">The sequence shown here is derived from an EMBL/GenBank/DDBJ whole genome shotgun (WGS) entry which is preliminary data.</text>
</comment>
<feature type="transmembrane region" description="Helical" evidence="8">
    <location>
        <begin position="268"/>
        <end position="283"/>
    </location>
</feature>
<evidence type="ECO:0000313" key="10">
    <source>
        <dbReference type="Proteomes" id="UP001500841"/>
    </source>
</evidence>
<keyword evidence="7" id="KW-0012">Acyltransferase</keyword>
<accession>A0ABP7WNK1</accession>
<feature type="transmembrane region" description="Helical" evidence="8">
    <location>
        <begin position="387"/>
        <end position="403"/>
    </location>
</feature>
<dbReference type="InterPro" id="IPR004299">
    <property type="entry name" value="MBOAT_fam"/>
</dbReference>
<feature type="transmembrane region" description="Helical" evidence="8">
    <location>
        <begin position="35"/>
        <end position="54"/>
    </location>
</feature>
<feature type="transmembrane region" description="Helical" evidence="8">
    <location>
        <begin position="289"/>
        <end position="305"/>
    </location>
</feature>
<evidence type="ECO:0000256" key="1">
    <source>
        <dbReference type="ARBA" id="ARBA00004651"/>
    </source>
</evidence>
<keyword evidence="6 7" id="KW-0472">Membrane</keyword>
<keyword evidence="5 8" id="KW-1133">Transmembrane helix</keyword>
<dbReference type="RefSeq" id="WP_345102085.1">
    <property type="nucleotide sequence ID" value="NZ_BAABCV010000004.1"/>
</dbReference>
<keyword evidence="10" id="KW-1185">Reference proteome</keyword>
<dbReference type="EMBL" id="BAABCV010000004">
    <property type="protein sequence ID" value="GAA4092470.1"/>
    <property type="molecule type" value="Genomic_DNA"/>
</dbReference>
<proteinExistence type="inferred from homology"/>
<evidence type="ECO:0000256" key="5">
    <source>
        <dbReference type="ARBA" id="ARBA00022989"/>
    </source>
</evidence>
<evidence type="ECO:0000256" key="6">
    <source>
        <dbReference type="ARBA" id="ARBA00023136"/>
    </source>
</evidence>
<dbReference type="InterPro" id="IPR028362">
    <property type="entry name" value="AlgI"/>
</dbReference>
<evidence type="ECO:0000256" key="4">
    <source>
        <dbReference type="ARBA" id="ARBA00022692"/>
    </source>
</evidence>
<feature type="transmembrane region" description="Helical" evidence="8">
    <location>
        <begin position="74"/>
        <end position="97"/>
    </location>
</feature>
<feature type="transmembrane region" description="Helical" evidence="8">
    <location>
        <begin position="189"/>
        <end position="212"/>
    </location>
</feature>
<evidence type="ECO:0000256" key="7">
    <source>
        <dbReference type="PIRNR" id="PIRNR016636"/>
    </source>
</evidence>
<organism evidence="9 10">
    <name type="scientific">Mucilaginibacter panaciglaebae</name>
    <dbReference type="NCBI Taxonomy" id="502331"/>
    <lineage>
        <taxon>Bacteria</taxon>
        <taxon>Pseudomonadati</taxon>
        <taxon>Bacteroidota</taxon>
        <taxon>Sphingobacteriia</taxon>
        <taxon>Sphingobacteriales</taxon>
        <taxon>Sphingobacteriaceae</taxon>
        <taxon>Mucilaginibacter</taxon>
    </lineage>
</organism>
<feature type="transmembrane region" description="Helical" evidence="8">
    <location>
        <begin position="109"/>
        <end position="128"/>
    </location>
</feature>
<dbReference type="PIRSF" id="PIRSF016636">
    <property type="entry name" value="AlgI_DltB"/>
    <property type="match status" value="1"/>
</dbReference>